<organism evidence="2">
    <name type="scientific">Pectinophora gossypiella</name>
    <name type="common">Cotton pink bollworm</name>
    <name type="synonym">Depressaria gossypiella</name>
    <dbReference type="NCBI Taxonomy" id="13191"/>
    <lineage>
        <taxon>Eukaryota</taxon>
        <taxon>Metazoa</taxon>
        <taxon>Ecdysozoa</taxon>
        <taxon>Arthropoda</taxon>
        <taxon>Hexapoda</taxon>
        <taxon>Insecta</taxon>
        <taxon>Pterygota</taxon>
        <taxon>Neoptera</taxon>
        <taxon>Endopterygota</taxon>
        <taxon>Lepidoptera</taxon>
        <taxon>Glossata</taxon>
        <taxon>Ditrysia</taxon>
        <taxon>Gelechioidea</taxon>
        <taxon>Gelechiidae</taxon>
        <taxon>Apatetrinae</taxon>
        <taxon>Pectinophora</taxon>
    </lineage>
</organism>
<dbReference type="InterPro" id="IPR040357">
    <property type="entry name" value="Vma22/CCDC115"/>
</dbReference>
<evidence type="ECO:0000313" key="2">
    <source>
        <dbReference type="EMBL" id="JAT86023.1"/>
    </source>
</evidence>
<dbReference type="GO" id="GO:0070072">
    <property type="term" value="P:vacuolar proton-transporting V-type ATPase complex assembly"/>
    <property type="evidence" value="ECO:0007669"/>
    <property type="project" value="InterPro"/>
</dbReference>
<dbReference type="PANTHER" id="PTHR31996:SF2">
    <property type="entry name" value="COILED-COIL DOMAIN-CONTAINING PROTEIN 115"/>
    <property type="match status" value="1"/>
</dbReference>
<reference evidence="2" key="1">
    <citation type="submission" date="2015-09" db="EMBL/GenBank/DDBJ databases">
        <title>De novo assembly of Pectinophora gossypiella (Pink Bollworm) gut transcriptome.</title>
        <authorList>
            <person name="Tassone E.E."/>
        </authorList>
    </citation>
    <scope>NUCLEOTIDE SEQUENCE</scope>
</reference>
<proteinExistence type="predicted"/>
<gene>
    <name evidence="3" type="ORF">g.16257</name>
    <name evidence="2" type="ORF">g.16258</name>
</gene>
<sequence>MGGKIRDTGAPDRDSVCELLDKLTLKQLHLIEDKIRCEMNIETNINNGSFQLAKSRYIMGHSAITATKLPMENSPEFSASTVCETTEEDGVMQLKAVKSETEDTVNPVRWFGVLVPQNLHAAQGIFQNAINYVVECVNIQLQLNENCNNIATLKQYKGTLRST</sequence>
<dbReference type="EMBL" id="GDQN01003742">
    <property type="protein sequence ID" value="JAT87312.1"/>
    <property type="molecule type" value="Transcribed_RNA"/>
</dbReference>
<dbReference type="PANTHER" id="PTHR31996">
    <property type="entry name" value="COILED-COIL DOMAIN-CONTAINING PROTEIN 115"/>
    <property type="match status" value="1"/>
</dbReference>
<name>A0A1E1WGA4_PECGO</name>
<dbReference type="AlphaFoldDB" id="A0A1E1WGA4"/>
<dbReference type="Gene3D" id="1.10.287.3240">
    <property type="match status" value="1"/>
</dbReference>
<dbReference type="GO" id="GO:0051082">
    <property type="term" value="F:unfolded protein binding"/>
    <property type="evidence" value="ECO:0007669"/>
    <property type="project" value="TreeGrafter"/>
</dbReference>
<evidence type="ECO:0000313" key="3">
    <source>
        <dbReference type="EMBL" id="JAT87312.1"/>
    </source>
</evidence>
<dbReference type="OrthoDB" id="408631at2759"/>
<accession>A0A1E1WGA4</accession>
<protein>
    <recommendedName>
        <fullName evidence="1">Vacuolar ATPase assembly protein VMA22</fullName>
    </recommendedName>
</protein>
<evidence type="ECO:0000256" key="1">
    <source>
        <dbReference type="ARBA" id="ARBA00093634"/>
    </source>
</evidence>
<dbReference type="EMBL" id="GDQN01005031">
    <property type="protein sequence ID" value="JAT86023.1"/>
    <property type="molecule type" value="Transcribed_RNA"/>
</dbReference>